<protein>
    <recommendedName>
        <fullName evidence="5">DUF2202 domain-containing protein</fullName>
    </recommendedName>
</protein>
<feature type="signal peptide" evidence="2">
    <location>
        <begin position="1"/>
        <end position="21"/>
    </location>
</feature>
<dbReference type="EMBL" id="BFFO01000004">
    <property type="protein sequence ID" value="GBG96758.1"/>
    <property type="molecule type" value="Genomic_DNA"/>
</dbReference>
<feature type="compositionally biased region" description="Low complexity" evidence="1">
    <location>
        <begin position="19"/>
        <end position="87"/>
    </location>
</feature>
<comment type="caution">
    <text evidence="3">The sequence shown here is derived from an EMBL/GenBank/DDBJ whole genome shotgun (WGS) entry which is preliminary data.</text>
</comment>
<evidence type="ECO:0000313" key="4">
    <source>
        <dbReference type="Proteomes" id="UP000245021"/>
    </source>
</evidence>
<gene>
    <name evidence="3" type="ORF">NtB2_00882</name>
</gene>
<organism evidence="3 4">
    <name type="scientific">Lactococcus termiticola</name>
    <dbReference type="NCBI Taxonomy" id="2169526"/>
    <lineage>
        <taxon>Bacteria</taxon>
        <taxon>Bacillati</taxon>
        <taxon>Bacillota</taxon>
        <taxon>Bacilli</taxon>
        <taxon>Lactobacillales</taxon>
        <taxon>Streptococcaceae</taxon>
        <taxon>Lactococcus</taxon>
    </lineage>
</organism>
<keyword evidence="4" id="KW-1185">Reference proteome</keyword>
<evidence type="ECO:0000256" key="2">
    <source>
        <dbReference type="SAM" id="SignalP"/>
    </source>
</evidence>
<sequence>MKKILSFSLLLLVLTSLTACGSNPSKSSAKPSESSKASSVASTPKESTSQSQTSSTSKPDYSSASKAPETSSPTSPTTQTPASSSASLQDDKTDLSQARISLYTAGINSASLTDDQVLSAWREAKAQHIDFISHLKSLYPNL</sequence>
<evidence type="ECO:0008006" key="5">
    <source>
        <dbReference type="Google" id="ProtNLM"/>
    </source>
</evidence>
<proteinExistence type="predicted"/>
<keyword evidence="2" id="KW-0732">Signal</keyword>
<reference evidence="3 4" key="1">
    <citation type="journal article" date="2018" name="Genome Announc.">
        <title>Draft Genome Sequence of Lactococcus sp. Strain NtB2 (JCM 32569), Isolated from the Gut of the Higher Termite Nasutitermes takasagoensis.</title>
        <authorList>
            <person name="Noda S."/>
            <person name="Aihara C."/>
            <person name="Yuki M."/>
            <person name="Ohkuma M."/>
        </authorList>
    </citation>
    <scope>NUCLEOTIDE SEQUENCE [LARGE SCALE GENOMIC DNA]</scope>
    <source>
        <strain evidence="3 4">NtB2</strain>
    </source>
</reference>
<evidence type="ECO:0000313" key="3">
    <source>
        <dbReference type="EMBL" id="GBG96758.1"/>
    </source>
</evidence>
<evidence type="ECO:0000256" key="1">
    <source>
        <dbReference type="SAM" id="MobiDB-lite"/>
    </source>
</evidence>
<dbReference type="PROSITE" id="PS51257">
    <property type="entry name" value="PROKAR_LIPOPROTEIN"/>
    <property type="match status" value="1"/>
</dbReference>
<dbReference type="OrthoDB" id="2243914at2"/>
<feature type="region of interest" description="Disordered" evidence="1">
    <location>
        <begin position="19"/>
        <end position="92"/>
    </location>
</feature>
<dbReference type="RefSeq" id="WP_109245727.1">
    <property type="nucleotide sequence ID" value="NZ_BFFO01000004.1"/>
</dbReference>
<accession>A0A2R5HJI3</accession>
<dbReference type="Proteomes" id="UP000245021">
    <property type="component" value="Unassembled WGS sequence"/>
</dbReference>
<name>A0A2R5HJI3_9LACT</name>
<dbReference type="AlphaFoldDB" id="A0A2R5HJI3"/>
<feature type="chain" id="PRO_5038597301" description="DUF2202 domain-containing protein" evidence="2">
    <location>
        <begin position="22"/>
        <end position="142"/>
    </location>
</feature>